<sequence length="1467" mass="159644">MEVLSSPPAPISLSPRASESPLLARRSSCRSVPVLDDTLSLSSSSPTHIFTPVPIPLASSSNLNFVLTPTSSASSSSSMAHGPMPITPSLSPSTSFSPTTATATLRVPRRVKSGIVQGSSSAMGFLPFVPLTPIMASPRLTPDPGANSDGMSAVVHEDRERRGALASVRMDTEACAGQHCLDSEQESNLQSDTRGQRSLDRLITPSWTSTPPTPPQKSAFVFDAGGPGVPYTRVTVGDCQRRHGFDQPRPASIGVFPKGMSNGDPFSSLSTTAHYRAHTSPGADAGHPIGAQQQPKIMKRRQSLPPNFGKPLPPIPHATSRSPSSPLPSQFLNSYDATNSSPTSPRSGSIPRPPNSPSHHLVSGVQTDPVENILLPSLSRVPKKLGLRGTSPLRMGIMAEDANVVENPERLNDRETLPPLHTSDSFGSSYKSALSSPASSPRLLELSPRCSRDGGSGRRLFHLDGDDDDGEEGEEAKLSRESSIQKENEQIRQSVEVPFRSKRYHAILELLTTELGYLTDLKALVSIYLAQLEALSIPIPSPSPSRPSPSSLSISGLARSFPSSRSHISAYSHQPNTAFVLGPPDTSEHGHSRPNSPELGARERVMKSVSRKPILSESEFALVKRNIDDVVAFHERFVSLLKSAVDPFGFGHVLEGNMAFDVNMEGVDEAVKAVAEVFVNETSSFEMYQGFCPGHNEAANLIRNVQDQYPVEWDAFEQRCSLLVAHALESPELPSQYSSESLRKKRRHSTPSLSTPPPLTYVNKSEPIHERTRQRTDGSHSQLGRLKFLDYLIKPVQRICKYPLLLDLLKTKGPRTSVGGSDTIESACAAMRNVCGLVDDASMKQAHSIKSALIVSRIMSSQHEGKPSTLSSEFLTSLGACLIAGALDVVHHTSSSRARYLGGFLYVGGYLVLVKIPKSGKVYEPRYWFSLAGFDVIDVEEDDAAFPYSFHLCGNGHHLQFAAACHHEKEIWLAGIQDAISQPPNWKNEPVSNLPVGEKEKASSVLVEEPQEYNTTPLPTIQSMGELEDHDATAQIPRTYSRPFKTMSRLDGSALRNEQTGSGYVPLSRRSSTASVKAFFAPLTFETSSRISRPSSQVRQQVDHGLHDVFSDSCITVRSQAQMRDGELFQVRKKLHAGMSRSNSGLSISTAMNFATKRRYDSVLVSHKRKNSAENCAMDVTSDPENSAKGTLKISKRPRSFSARRQPRQHISILPPDPQSHTCVEVASPDGLSASPPPFSQPSSASSSNINSALPSPNDEPLPLPTPPGAYQIMTRASDVLQIRREDYKPKRARSMVDNVRYFFHSRSVSPTPSLSGHESPTIVVASMDTELGSPGGLVQWWRRGSLRRRVQSSPENPTEESSSTTPGQSDDSHNTAPHDPPPPPLKPDMDQSQSLPIFAGSPRRVAFTESKPARRRSLFTSSIRREPASPLQSTGSGPLIPRRTLKSVLFQRSHSFTPVDSDNRTP</sequence>
<reference evidence="4" key="1">
    <citation type="submission" date="2024-04" db="EMBL/GenBank/DDBJ databases">
        <authorList>
            <person name="Shaw F."/>
            <person name="Minotto A."/>
        </authorList>
    </citation>
    <scope>NUCLEOTIDE SEQUENCE [LARGE SCALE GENOMIC DNA]</scope>
</reference>
<dbReference type="InterPro" id="IPR035899">
    <property type="entry name" value="DBL_dom_sf"/>
</dbReference>
<feature type="region of interest" description="Disordered" evidence="1">
    <location>
        <begin position="277"/>
        <end position="363"/>
    </location>
</feature>
<dbReference type="SUPFAM" id="SSF50729">
    <property type="entry name" value="PH domain-like"/>
    <property type="match status" value="1"/>
</dbReference>
<proteinExistence type="predicted"/>
<feature type="compositionally biased region" description="Low complexity" evidence="1">
    <location>
        <begin position="428"/>
        <end position="449"/>
    </location>
</feature>
<dbReference type="EMBL" id="OZ037945">
    <property type="protein sequence ID" value="CAL1700187.1"/>
    <property type="molecule type" value="Genomic_DNA"/>
</dbReference>
<protein>
    <recommendedName>
        <fullName evidence="2">DH domain-containing protein</fullName>
    </recommendedName>
</protein>
<feature type="compositionally biased region" description="Basic and acidic residues" evidence="1">
    <location>
        <begin position="475"/>
        <end position="489"/>
    </location>
</feature>
<feature type="region of interest" description="Disordered" evidence="1">
    <location>
        <begin position="577"/>
        <end position="600"/>
    </location>
</feature>
<feature type="compositionally biased region" description="Low complexity" evidence="1">
    <location>
        <begin position="1"/>
        <end position="18"/>
    </location>
</feature>
<feature type="compositionally biased region" description="Basic and acidic residues" evidence="1">
    <location>
        <begin position="450"/>
        <end position="464"/>
    </location>
</feature>
<feature type="compositionally biased region" description="Acidic residues" evidence="1">
    <location>
        <begin position="465"/>
        <end position="474"/>
    </location>
</feature>
<evidence type="ECO:0000313" key="4">
    <source>
        <dbReference type="Proteomes" id="UP001497453"/>
    </source>
</evidence>
<accession>A0ABP1CWZ9</accession>
<feature type="domain" description="DH" evidence="2">
    <location>
        <begin position="502"/>
        <end position="841"/>
    </location>
</feature>
<feature type="region of interest" description="Disordered" evidence="1">
    <location>
        <begin position="1"/>
        <end position="27"/>
    </location>
</feature>
<name>A0ABP1CWZ9_9APHY</name>
<evidence type="ECO:0000256" key="1">
    <source>
        <dbReference type="SAM" id="MobiDB-lite"/>
    </source>
</evidence>
<evidence type="ECO:0000313" key="3">
    <source>
        <dbReference type="EMBL" id="CAL1700187.1"/>
    </source>
</evidence>
<dbReference type="PANTHER" id="PTHR45818">
    <property type="entry name" value="PROTEIN VAV"/>
    <property type="match status" value="1"/>
</dbReference>
<dbReference type="SUPFAM" id="SSF48065">
    <property type="entry name" value="DBL homology domain (DH-domain)"/>
    <property type="match status" value="1"/>
</dbReference>
<dbReference type="Proteomes" id="UP001497453">
    <property type="component" value="Chromosome 2"/>
</dbReference>
<feature type="compositionally biased region" description="Low complexity" evidence="1">
    <location>
        <begin position="71"/>
        <end position="101"/>
    </location>
</feature>
<feature type="region of interest" description="Disordered" evidence="1">
    <location>
        <begin position="70"/>
        <end position="101"/>
    </location>
</feature>
<organism evidence="3 4">
    <name type="scientific">Somion occarium</name>
    <dbReference type="NCBI Taxonomy" id="3059160"/>
    <lineage>
        <taxon>Eukaryota</taxon>
        <taxon>Fungi</taxon>
        <taxon>Dikarya</taxon>
        <taxon>Basidiomycota</taxon>
        <taxon>Agaricomycotina</taxon>
        <taxon>Agaricomycetes</taxon>
        <taxon>Polyporales</taxon>
        <taxon>Cerrenaceae</taxon>
        <taxon>Somion</taxon>
    </lineage>
</organism>
<feature type="compositionally biased region" description="Low complexity" evidence="1">
    <location>
        <begin position="1353"/>
        <end position="1367"/>
    </location>
</feature>
<keyword evidence="4" id="KW-1185">Reference proteome</keyword>
<evidence type="ECO:0000259" key="2">
    <source>
        <dbReference type="PROSITE" id="PS50010"/>
    </source>
</evidence>
<feature type="compositionally biased region" description="Low complexity" evidence="1">
    <location>
        <begin position="1241"/>
        <end position="1257"/>
    </location>
</feature>
<feature type="region of interest" description="Disordered" evidence="1">
    <location>
        <begin position="1175"/>
        <end position="1269"/>
    </location>
</feature>
<feature type="region of interest" description="Disordered" evidence="1">
    <location>
        <begin position="405"/>
        <end position="489"/>
    </location>
</feature>
<feature type="compositionally biased region" description="Basic and acidic residues" evidence="1">
    <location>
        <begin position="407"/>
        <end position="416"/>
    </location>
</feature>
<feature type="compositionally biased region" description="Basic and acidic residues" evidence="1">
    <location>
        <begin position="766"/>
        <end position="778"/>
    </location>
</feature>
<feature type="compositionally biased region" description="Polar residues" evidence="1">
    <location>
        <begin position="319"/>
        <end position="347"/>
    </location>
</feature>
<feature type="region of interest" description="Disordered" evidence="1">
    <location>
        <begin position="735"/>
        <end position="779"/>
    </location>
</feature>
<dbReference type="PROSITE" id="PS50010">
    <property type="entry name" value="DH_2"/>
    <property type="match status" value="1"/>
</dbReference>
<feature type="compositionally biased region" description="Pro residues" evidence="1">
    <location>
        <begin position="1258"/>
        <end position="1268"/>
    </location>
</feature>
<dbReference type="PANTHER" id="PTHR45818:SF3">
    <property type="entry name" value="PROTEIN VAV"/>
    <property type="match status" value="1"/>
</dbReference>
<gene>
    <name evidence="3" type="ORF">GFSPODELE1_LOCUS3028</name>
</gene>
<dbReference type="Pfam" id="PF00621">
    <property type="entry name" value="RhoGEF"/>
    <property type="match status" value="1"/>
</dbReference>
<dbReference type="Gene3D" id="1.20.900.10">
    <property type="entry name" value="Dbl homology (DH) domain"/>
    <property type="match status" value="1"/>
</dbReference>
<dbReference type="InterPro" id="IPR000219">
    <property type="entry name" value="DH_dom"/>
</dbReference>
<feature type="region of interest" description="Disordered" evidence="1">
    <location>
        <begin position="1349"/>
        <end position="1441"/>
    </location>
</feature>